<reference evidence="6" key="1">
    <citation type="submission" date="2020-12" db="EMBL/GenBank/DDBJ databases">
        <title>Hymenobacter sp.</title>
        <authorList>
            <person name="Kim M.K."/>
        </authorList>
    </citation>
    <scope>NUCLEOTIDE SEQUENCE [LARGE SCALE GENOMIC DNA]</scope>
    <source>
        <strain evidence="6">BT553</strain>
    </source>
</reference>
<dbReference type="SUPFAM" id="SSF55347">
    <property type="entry name" value="Glyceraldehyde-3-phosphate dehydrogenase-like, C-terminal domain"/>
    <property type="match status" value="1"/>
</dbReference>
<dbReference type="Proteomes" id="UP000640426">
    <property type="component" value="Unassembled WGS sequence"/>
</dbReference>
<keyword evidence="1" id="KW-0560">Oxidoreductase</keyword>
<evidence type="ECO:0000259" key="4">
    <source>
        <dbReference type="Pfam" id="PF22725"/>
    </source>
</evidence>
<comment type="caution">
    <text evidence="5">The sequence shown here is derived from an EMBL/GenBank/DDBJ whole genome shotgun (WGS) entry which is preliminary data.</text>
</comment>
<dbReference type="InterPro" id="IPR008354">
    <property type="entry name" value="Glc-Fru_OxRdtase_bac"/>
</dbReference>
<name>A0ABS0XQZ5_9SPHN</name>
<organism evidence="5 6">
    <name type="scientific">Sphingomonas mollis</name>
    <dbReference type="NCBI Taxonomy" id="2795726"/>
    <lineage>
        <taxon>Bacteria</taxon>
        <taxon>Pseudomonadati</taxon>
        <taxon>Pseudomonadota</taxon>
        <taxon>Alphaproteobacteria</taxon>
        <taxon>Sphingomonadales</taxon>
        <taxon>Sphingomonadaceae</taxon>
        <taxon>Sphingomonas</taxon>
    </lineage>
</organism>
<accession>A0ABS0XQZ5</accession>
<feature type="domain" description="Gfo/Idh/MocA-like oxidoreductase N-terminal" evidence="3">
    <location>
        <begin position="15"/>
        <end position="137"/>
    </location>
</feature>
<sequence length="380" mass="41278">MSIASAFGFGSDKKVRYAVVGLGDIAQAAMMPGIAHTGNSELVALVTGDPEKARRLAEMYDVADTYTYEQFGEMLASGTVDAIYLATPNWRHAEFAIPALEAGVHVLVEKPLEISVEQGRAIEAAVTASTAKLMVAYRLHFEPATLDAITRIREGELGDLICFTSCFGQMVDPANHRAHNGIEAGPLFDMGPYPINATRYLFGDEPTEVVSAVATRHPNAGLGDIDDTVAVTLRFPGDRLAQFTVSYYANNVNSLIIAGTKGSIHMSPAFGFGDPLEQNRTIGEDKSHESFKKTDQFGGQMRYFSDCILNGRDPEPDVEEGIADLRVIEGIVKALETGTSQKLEPFTRTRRIDPETQLQTLSYKAPPKEEVNASSPTREA</sequence>
<evidence type="ECO:0000256" key="2">
    <source>
        <dbReference type="SAM" id="MobiDB-lite"/>
    </source>
</evidence>
<dbReference type="Pfam" id="PF01408">
    <property type="entry name" value="GFO_IDH_MocA"/>
    <property type="match status" value="1"/>
</dbReference>
<gene>
    <name evidence="5" type="ORF">JAO74_11680</name>
</gene>
<proteinExistence type="predicted"/>
<dbReference type="PANTHER" id="PTHR43818:SF11">
    <property type="entry name" value="BCDNA.GH03377"/>
    <property type="match status" value="1"/>
</dbReference>
<dbReference type="PRINTS" id="PR01775">
    <property type="entry name" value="GLFROXRDTASE"/>
</dbReference>
<evidence type="ECO:0000259" key="3">
    <source>
        <dbReference type="Pfam" id="PF01408"/>
    </source>
</evidence>
<keyword evidence="6" id="KW-1185">Reference proteome</keyword>
<dbReference type="InterPro" id="IPR050463">
    <property type="entry name" value="Gfo/Idh/MocA_oxidrdct_glycsds"/>
</dbReference>
<feature type="domain" description="GFO/IDH/MocA-like oxidoreductase" evidence="4">
    <location>
        <begin position="150"/>
        <end position="264"/>
    </location>
</feature>
<dbReference type="Gene3D" id="3.40.50.720">
    <property type="entry name" value="NAD(P)-binding Rossmann-like Domain"/>
    <property type="match status" value="1"/>
</dbReference>
<dbReference type="PANTHER" id="PTHR43818">
    <property type="entry name" value="BCDNA.GH03377"/>
    <property type="match status" value="1"/>
</dbReference>
<evidence type="ECO:0000313" key="6">
    <source>
        <dbReference type="Proteomes" id="UP000640426"/>
    </source>
</evidence>
<feature type="region of interest" description="Disordered" evidence="2">
    <location>
        <begin position="352"/>
        <end position="380"/>
    </location>
</feature>
<dbReference type="Pfam" id="PF22725">
    <property type="entry name" value="GFO_IDH_MocA_C3"/>
    <property type="match status" value="1"/>
</dbReference>
<dbReference type="SUPFAM" id="SSF51735">
    <property type="entry name" value="NAD(P)-binding Rossmann-fold domains"/>
    <property type="match status" value="1"/>
</dbReference>
<dbReference type="RefSeq" id="WP_199038123.1">
    <property type="nucleotide sequence ID" value="NZ_JAELXS010000006.1"/>
</dbReference>
<dbReference type="InterPro" id="IPR055170">
    <property type="entry name" value="GFO_IDH_MocA-like_dom"/>
</dbReference>
<dbReference type="InterPro" id="IPR036291">
    <property type="entry name" value="NAD(P)-bd_dom_sf"/>
</dbReference>
<evidence type="ECO:0000313" key="5">
    <source>
        <dbReference type="EMBL" id="MBJ6122451.1"/>
    </source>
</evidence>
<dbReference type="Gene3D" id="3.30.360.10">
    <property type="entry name" value="Dihydrodipicolinate Reductase, domain 2"/>
    <property type="match status" value="1"/>
</dbReference>
<protein>
    <submittedName>
        <fullName evidence="5">Gfo/Idh/MocA family oxidoreductase</fullName>
    </submittedName>
</protein>
<evidence type="ECO:0000256" key="1">
    <source>
        <dbReference type="ARBA" id="ARBA00023002"/>
    </source>
</evidence>
<dbReference type="EMBL" id="JAELXS010000006">
    <property type="protein sequence ID" value="MBJ6122451.1"/>
    <property type="molecule type" value="Genomic_DNA"/>
</dbReference>
<dbReference type="InterPro" id="IPR000683">
    <property type="entry name" value="Gfo/Idh/MocA-like_OxRdtase_N"/>
</dbReference>